<dbReference type="AlphaFoldDB" id="A1CVR3"/>
<dbReference type="Proteomes" id="UP000006702">
    <property type="component" value="Unassembled WGS sequence"/>
</dbReference>
<comment type="catalytic activity">
    <reaction evidence="7">
        <text>L-threonyl-[protein] + ATP = O-phospho-L-threonyl-[protein] + ADP + H(+)</text>
        <dbReference type="Rhea" id="RHEA:46608"/>
        <dbReference type="Rhea" id="RHEA-COMP:11060"/>
        <dbReference type="Rhea" id="RHEA-COMP:11605"/>
        <dbReference type="ChEBI" id="CHEBI:15378"/>
        <dbReference type="ChEBI" id="CHEBI:30013"/>
        <dbReference type="ChEBI" id="CHEBI:30616"/>
        <dbReference type="ChEBI" id="CHEBI:61977"/>
        <dbReference type="ChEBI" id="CHEBI:456216"/>
        <dbReference type="EC" id="2.7.11.1"/>
    </reaction>
</comment>
<evidence type="ECO:0000313" key="10">
    <source>
        <dbReference type="EMBL" id="EAW24715.1"/>
    </source>
</evidence>
<dbReference type="SMART" id="SM00220">
    <property type="entry name" value="S_TKc"/>
    <property type="match status" value="1"/>
</dbReference>
<reference evidence="11" key="1">
    <citation type="journal article" date="2008" name="PLoS Genet.">
        <title>Genomic islands in the pathogenic filamentous fungus Aspergillus fumigatus.</title>
        <authorList>
            <person name="Fedorova N.D."/>
            <person name="Khaldi N."/>
            <person name="Joardar V.S."/>
            <person name="Maiti R."/>
            <person name="Amedeo P."/>
            <person name="Anderson M.J."/>
            <person name="Crabtree J."/>
            <person name="Silva J.C."/>
            <person name="Badger J.H."/>
            <person name="Albarraq A."/>
            <person name="Angiuoli S."/>
            <person name="Bussey H."/>
            <person name="Bowyer P."/>
            <person name="Cotty P.J."/>
            <person name="Dyer P.S."/>
            <person name="Egan A."/>
            <person name="Galens K."/>
            <person name="Fraser-Liggett C.M."/>
            <person name="Haas B.J."/>
            <person name="Inman J.M."/>
            <person name="Kent R."/>
            <person name="Lemieux S."/>
            <person name="Malavazi I."/>
            <person name="Orvis J."/>
            <person name="Roemer T."/>
            <person name="Ronning C.M."/>
            <person name="Sundaram J.P."/>
            <person name="Sutton G."/>
            <person name="Turner G."/>
            <person name="Venter J.C."/>
            <person name="White O.R."/>
            <person name="Whitty B.R."/>
            <person name="Youngman P."/>
            <person name="Wolfe K.H."/>
            <person name="Goldman G.H."/>
            <person name="Wortman J.R."/>
            <person name="Jiang B."/>
            <person name="Denning D.W."/>
            <person name="Nierman W.C."/>
        </authorList>
    </citation>
    <scope>NUCLEOTIDE SEQUENCE [LARGE SCALE GENOMIC DNA]</scope>
    <source>
        <strain evidence="11">ATCC 1020 / DSM 3700 / CBS 544.65 / FGSC A1164 / JCM 1740 / NRRL 181 / WB 181</strain>
    </source>
</reference>
<evidence type="ECO:0000256" key="6">
    <source>
        <dbReference type="ARBA" id="ARBA00022840"/>
    </source>
</evidence>
<evidence type="ECO:0000256" key="7">
    <source>
        <dbReference type="ARBA" id="ARBA00047899"/>
    </source>
</evidence>
<dbReference type="eggNOG" id="KOG1290">
    <property type="taxonomic scope" value="Eukaryota"/>
</dbReference>
<dbReference type="VEuPathDB" id="FungiDB:NFIA_101990"/>
<dbReference type="GO" id="GO:0005634">
    <property type="term" value="C:nucleus"/>
    <property type="evidence" value="ECO:0007669"/>
    <property type="project" value="TreeGrafter"/>
</dbReference>
<dbReference type="InterPro" id="IPR051334">
    <property type="entry name" value="SRPK"/>
</dbReference>
<dbReference type="EMBL" id="DS027685">
    <property type="protein sequence ID" value="EAW24715.1"/>
    <property type="molecule type" value="Genomic_DNA"/>
</dbReference>
<keyword evidence="5 10" id="KW-0418">Kinase</keyword>
<evidence type="ECO:0000256" key="8">
    <source>
        <dbReference type="ARBA" id="ARBA00048679"/>
    </source>
</evidence>
<evidence type="ECO:0000256" key="2">
    <source>
        <dbReference type="ARBA" id="ARBA00022527"/>
    </source>
</evidence>
<dbReference type="GeneID" id="4593905"/>
<evidence type="ECO:0000313" key="11">
    <source>
        <dbReference type="Proteomes" id="UP000006702"/>
    </source>
</evidence>
<dbReference type="GO" id="GO:0050684">
    <property type="term" value="P:regulation of mRNA processing"/>
    <property type="evidence" value="ECO:0007669"/>
    <property type="project" value="TreeGrafter"/>
</dbReference>
<dbReference type="HOGENOM" id="CLU_000288_81_1_1"/>
<dbReference type="SUPFAM" id="SSF56112">
    <property type="entry name" value="Protein kinase-like (PK-like)"/>
    <property type="match status" value="1"/>
</dbReference>
<dbReference type="OMA" id="ETLPWYS"/>
<evidence type="ECO:0000256" key="1">
    <source>
        <dbReference type="ARBA" id="ARBA00012513"/>
    </source>
</evidence>
<dbReference type="KEGG" id="nfi:NFIA_101990"/>
<dbReference type="InterPro" id="IPR011009">
    <property type="entry name" value="Kinase-like_dom_sf"/>
</dbReference>
<evidence type="ECO:0000256" key="3">
    <source>
        <dbReference type="ARBA" id="ARBA00022679"/>
    </source>
</evidence>
<dbReference type="OrthoDB" id="5979581at2759"/>
<keyword evidence="3" id="KW-0808">Transferase</keyword>
<protein>
    <recommendedName>
        <fullName evidence="1">non-specific serine/threonine protein kinase</fullName>
        <ecNumber evidence="1">2.7.11.1</ecNumber>
    </recommendedName>
</protein>
<sequence>MFRLSRRLLKGPLFQRAVSPARQYTQSNFLLLDSTEKIEEETLPWYSQERFYPVKIGEIFQSRYQVVGKLGFGAYSTVQHMYVTLKVCERDSPEGIREMEVYGHLKAVKTRHGGAMLVRSALNAFQIGSPKGNYRCLIHPPLGISLFDFRNQPAAKVLPENILKLTLLHLLLALDFLHTEAGIVHTDIQEKNIMFGIEDNSILTDFEEGEKSNPSPRKIVGDQVIYASRKLGRTKHHGRPVLCDFGQARFGLTKYCGDIQPYIYRAPEVLLRMPWDQKVDIWNVAVVTWDLFQKGHLFYARDQNKQNSDSHHLAEMIALLRPPPKDMLRQSEYASEFSDSEDASMATGRERIGKKSVIRSMVEVTINR</sequence>
<name>A1CVR3_NEOFI</name>
<comment type="catalytic activity">
    <reaction evidence="8">
        <text>L-seryl-[protein] + ATP = O-phospho-L-seryl-[protein] + ADP + H(+)</text>
        <dbReference type="Rhea" id="RHEA:17989"/>
        <dbReference type="Rhea" id="RHEA-COMP:9863"/>
        <dbReference type="Rhea" id="RHEA-COMP:11604"/>
        <dbReference type="ChEBI" id="CHEBI:15378"/>
        <dbReference type="ChEBI" id="CHEBI:29999"/>
        <dbReference type="ChEBI" id="CHEBI:30616"/>
        <dbReference type="ChEBI" id="CHEBI:83421"/>
        <dbReference type="ChEBI" id="CHEBI:456216"/>
        <dbReference type="EC" id="2.7.11.1"/>
    </reaction>
</comment>
<dbReference type="RefSeq" id="XP_001266612.1">
    <property type="nucleotide sequence ID" value="XM_001266611.1"/>
</dbReference>
<keyword evidence="4" id="KW-0547">Nucleotide-binding</keyword>
<dbReference type="Gene3D" id="1.10.510.10">
    <property type="entry name" value="Transferase(Phosphotransferase) domain 1"/>
    <property type="match status" value="1"/>
</dbReference>
<dbReference type="STRING" id="331117.A1CVR3"/>
<dbReference type="Pfam" id="PF00069">
    <property type="entry name" value="Pkinase"/>
    <property type="match status" value="1"/>
</dbReference>
<accession>A1CVR3</accession>
<evidence type="ECO:0000256" key="4">
    <source>
        <dbReference type="ARBA" id="ARBA00022741"/>
    </source>
</evidence>
<dbReference type="GO" id="GO:0005524">
    <property type="term" value="F:ATP binding"/>
    <property type="evidence" value="ECO:0007669"/>
    <property type="project" value="UniProtKB-KW"/>
</dbReference>
<organism evidence="10 11">
    <name type="scientific">Neosartorya fischeri (strain ATCC 1020 / DSM 3700 / CBS 544.65 / FGSC A1164 / JCM 1740 / NRRL 181 / WB 181)</name>
    <name type="common">Aspergillus fischerianus</name>
    <dbReference type="NCBI Taxonomy" id="331117"/>
    <lineage>
        <taxon>Eukaryota</taxon>
        <taxon>Fungi</taxon>
        <taxon>Dikarya</taxon>
        <taxon>Ascomycota</taxon>
        <taxon>Pezizomycotina</taxon>
        <taxon>Eurotiomycetes</taxon>
        <taxon>Eurotiomycetidae</taxon>
        <taxon>Eurotiales</taxon>
        <taxon>Aspergillaceae</taxon>
        <taxon>Aspergillus</taxon>
        <taxon>Aspergillus subgen. Fumigati</taxon>
    </lineage>
</organism>
<dbReference type="PANTHER" id="PTHR47634">
    <property type="entry name" value="PROTEIN KINASE DOMAIN-CONTAINING PROTEIN-RELATED"/>
    <property type="match status" value="1"/>
</dbReference>
<dbReference type="InterPro" id="IPR000719">
    <property type="entry name" value="Prot_kinase_dom"/>
</dbReference>
<gene>
    <name evidence="10" type="ORF">NFIA_101990</name>
</gene>
<proteinExistence type="predicted"/>
<evidence type="ECO:0000256" key="5">
    <source>
        <dbReference type="ARBA" id="ARBA00022777"/>
    </source>
</evidence>
<dbReference type="Gene3D" id="3.30.200.20">
    <property type="entry name" value="Phosphorylase Kinase, domain 1"/>
    <property type="match status" value="1"/>
</dbReference>
<feature type="domain" description="Protein kinase" evidence="9">
    <location>
        <begin position="61"/>
        <end position="368"/>
    </location>
</feature>
<dbReference type="EC" id="2.7.11.1" evidence="1"/>
<dbReference type="GO" id="GO:0000245">
    <property type="term" value="P:spliceosomal complex assembly"/>
    <property type="evidence" value="ECO:0007669"/>
    <property type="project" value="TreeGrafter"/>
</dbReference>
<dbReference type="PANTHER" id="PTHR47634:SF9">
    <property type="entry name" value="PROTEIN KINASE DOMAIN-CONTAINING PROTEIN-RELATED"/>
    <property type="match status" value="1"/>
</dbReference>
<evidence type="ECO:0000259" key="9">
    <source>
        <dbReference type="PROSITE" id="PS50011"/>
    </source>
</evidence>
<keyword evidence="2" id="KW-0723">Serine/threonine-protein kinase</keyword>
<dbReference type="GO" id="GO:0005737">
    <property type="term" value="C:cytoplasm"/>
    <property type="evidence" value="ECO:0007669"/>
    <property type="project" value="TreeGrafter"/>
</dbReference>
<keyword evidence="11" id="KW-1185">Reference proteome</keyword>
<dbReference type="PROSITE" id="PS50011">
    <property type="entry name" value="PROTEIN_KINASE_DOM"/>
    <property type="match status" value="1"/>
</dbReference>
<dbReference type="GO" id="GO:0004674">
    <property type="term" value="F:protein serine/threonine kinase activity"/>
    <property type="evidence" value="ECO:0007669"/>
    <property type="project" value="UniProtKB-KW"/>
</dbReference>
<keyword evidence="6" id="KW-0067">ATP-binding</keyword>